<reference evidence="1" key="1">
    <citation type="submission" date="2022-10" db="EMBL/GenBank/DDBJ databases">
        <title>Gaoshiqiia sediminis gen. nov., sp. nov., isolated from coastal sediment.</title>
        <authorList>
            <person name="Yu W.X."/>
            <person name="Mu D.S."/>
            <person name="Du J.Z."/>
            <person name="Liang Y.Q."/>
        </authorList>
    </citation>
    <scope>NUCLEOTIDE SEQUENCE</scope>
    <source>
        <strain evidence="1">A06</strain>
    </source>
</reference>
<evidence type="ECO:0000313" key="2">
    <source>
        <dbReference type="Proteomes" id="UP001163821"/>
    </source>
</evidence>
<dbReference type="Gene3D" id="2.10.110.10">
    <property type="entry name" value="Cysteine Rich Protein"/>
    <property type="match status" value="1"/>
</dbReference>
<name>A0AA41YAR8_9BACT</name>
<dbReference type="Proteomes" id="UP001163821">
    <property type="component" value="Unassembled WGS sequence"/>
</dbReference>
<dbReference type="EMBL" id="JAPAAF010000001">
    <property type="protein sequence ID" value="MCW0481167.1"/>
    <property type="molecule type" value="Genomic_DNA"/>
</dbReference>
<sequence>MGYSYTFTCQSCHHRQKLYEGWGFMVHDQPAKDYLLSQPVSLHYRTHQKIVKLSQQYPDLELKMEYRIYRCRHCLQISDKLFVQLISDGKVLHKTRFRCSNCQTSLKHTNILRLKYAICPKCKSQQFKKEKELVLWN</sequence>
<dbReference type="AlphaFoldDB" id="A0AA41YAR8"/>
<gene>
    <name evidence="1" type="ORF">N2K84_00390</name>
</gene>
<keyword evidence="2" id="KW-1185">Reference proteome</keyword>
<comment type="caution">
    <text evidence="1">The sequence shown here is derived from an EMBL/GenBank/DDBJ whole genome shotgun (WGS) entry which is preliminary data.</text>
</comment>
<accession>A0AA41YAR8</accession>
<protein>
    <submittedName>
        <fullName evidence="1">Uncharacterized protein</fullName>
    </submittedName>
</protein>
<proteinExistence type="predicted"/>
<organism evidence="1 2">
    <name type="scientific">Gaoshiqia sediminis</name>
    <dbReference type="NCBI Taxonomy" id="2986998"/>
    <lineage>
        <taxon>Bacteria</taxon>
        <taxon>Pseudomonadati</taxon>
        <taxon>Bacteroidota</taxon>
        <taxon>Bacteroidia</taxon>
        <taxon>Marinilabiliales</taxon>
        <taxon>Prolixibacteraceae</taxon>
        <taxon>Gaoshiqia</taxon>
    </lineage>
</organism>
<dbReference type="RefSeq" id="WP_282589772.1">
    <property type="nucleotide sequence ID" value="NZ_JAPAAF010000001.1"/>
</dbReference>
<evidence type="ECO:0000313" key="1">
    <source>
        <dbReference type="EMBL" id="MCW0481167.1"/>
    </source>
</evidence>